<sequence length="15" mass="1723">MPHCSFRTTLNGDLM</sequence>
<reference evidence="1" key="1">
    <citation type="submission" date="2014-11" db="EMBL/GenBank/DDBJ databases">
        <authorList>
            <person name="Amaro Gonzalez C."/>
        </authorList>
    </citation>
    <scope>NUCLEOTIDE SEQUENCE</scope>
</reference>
<dbReference type="EMBL" id="GBXM01071486">
    <property type="protein sequence ID" value="JAH37091.1"/>
    <property type="molecule type" value="Transcribed_RNA"/>
</dbReference>
<accession>A0A0E9S736</accession>
<dbReference type="EMBL" id="GBXM01081945">
    <property type="protein sequence ID" value="JAH26632.1"/>
    <property type="molecule type" value="Transcribed_RNA"/>
</dbReference>
<name>A0A0E9S736_ANGAN</name>
<proteinExistence type="predicted"/>
<evidence type="ECO:0000313" key="1">
    <source>
        <dbReference type="EMBL" id="JAH37091.1"/>
    </source>
</evidence>
<protein>
    <submittedName>
        <fullName evidence="1">Uncharacterized protein</fullName>
    </submittedName>
</protein>
<organism evidence="1">
    <name type="scientific">Anguilla anguilla</name>
    <name type="common">European freshwater eel</name>
    <name type="synonym">Muraena anguilla</name>
    <dbReference type="NCBI Taxonomy" id="7936"/>
    <lineage>
        <taxon>Eukaryota</taxon>
        <taxon>Metazoa</taxon>
        <taxon>Chordata</taxon>
        <taxon>Craniata</taxon>
        <taxon>Vertebrata</taxon>
        <taxon>Euteleostomi</taxon>
        <taxon>Actinopterygii</taxon>
        <taxon>Neopterygii</taxon>
        <taxon>Teleostei</taxon>
        <taxon>Anguilliformes</taxon>
        <taxon>Anguillidae</taxon>
        <taxon>Anguilla</taxon>
    </lineage>
</organism>
<reference evidence="1" key="2">
    <citation type="journal article" date="2015" name="Fish Shellfish Immunol.">
        <title>Early steps in the European eel (Anguilla anguilla)-Vibrio vulnificus interaction in the gills: Role of the RtxA13 toxin.</title>
        <authorList>
            <person name="Callol A."/>
            <person name="Pajuelo D."/>
            <person name="Ebbesson L."/>
            <person name="Teles M."/>
            <person name="MacKenzie S."/>
            <person name="Amaro C."/>
        </authorList>
    </citation>
    <scope>NUCLEOTIDE SEQUENCE</scope>
</reference>